<dbReference type="PROSITE" id="PS00598">
    <property type="entry name" value="CHROMO_1"/>
    <property type="match status" value="1"/>
</dbReference>
<gene>
    <name evidence="5" type="ORF">BSL78_09850</name>
</gene>
<dbReference type="Gene3D" id="2.40.50.40">
    <property type="match status" value="1"/>
</dbReference>
<dbReference type="CDD" id="cd00024">
    <property type="entry name" value="CD_CSD"/>
    <property type="match status" value="1"/>
</dbReference>
<dbReference type="InterPro" id="IPR017984">
    <property type="entry name" value="Chromo_dom_subgr"/>
</dbReference>
<evidence type="ECO:0000256" key="1">
    <source>
        <dbReference type="ARBA" id="ARBA00004123"/>
    </source>
</evidence>
<evidence type="ECO:0000259" key="4">
    <source>
        <dbReference type="PROSITE" id="PS50013"/>
    </source>
</evidence>
<dbReference type="GO" id="GO:0005634">
    <property type="term" value="C:nucleus"/>
    <property type="evidence" value="ECO:0007669"/>
    <property type="project" value="UniProtKB-SubCell"/>
</dbReference>
<proteinExistence type="predicted"/>
<dbReference type="InterPro" id="IPR016197">
    <property type="entry name" value="Chromo-like_dom_sf"/>
</dbReference>
<feature type="compositionally biased region" description="Basic and acidic residues" evidence="3">
    <location>
        <begin position="112"/>
        <end position="125"/>
    </location>
</feature>
<dbReference type="PANTHER" id="PTHR22812">
    <property type="entry name" value="CHROMOBOX PROTEIN"/>
    <property type="match status" value="1"/>
</dbReference>
<dbReference type="InterPro" id="IPR051219">
    <property type="entry name" value="Heterochromatin_chromo-domain"/>
</dbReference>
<comment type="caution">
    <text evidence="5">The sequence shown here is derived from an EMBL/GenBank/DDBJ whole genome shotgun (WGS) entry which is preliminary data.</text>
</comment>
<dbReference type="EMBL" id="MRZV01000294">
    <property type="protein sequence ID" value="PIK53276.1"/>
    <property type="molecule type" value="Genomic_DNA"/>
</dbReference>
<dbReference type="SUPFAM" id="SSF54160">
    <property type="entry name" value="Chromo domain-like"/>
    <property type="match status" value="1"/>
</dbReference>
<sequence length="290" mass="33217">MMEQGTEEEVFEVYKILARRKTRKGNLEYLVRWKNYGEEDDTWEPIENLQDCDEVLNDFNERLSKGDALHFEQSPKKHRRFQRVTDSPSRDSNASSRGSTPPRTRAILNGPELHRHDQQSRDEGGSLKLASNPEDVSSMMKKRSPNYLKPKTGPKWEFLSISPKLPVDGDHVKKRYHQNSHIKQLFPGDYEREEEEQDIFLSTSPDGETQDSYGSLSNGYNSDIYIPAKRMKKSHSVIGTPLQTMEVSNGNVVIVTGRERMVSVSGIQGKKVFKAVHNMFNFSYCPICAS</sequence>
<dbReference type="PROSITE" id="PS50013">
    <property type="entry name" value="CHROMO_2"/>
    <property type="match status" value="1"/>
</dbReference>
<feature type="region of interest" description="Disordered" evidence="3">
    <location>
        <begin position="67"/>
        <end position="148"/>
    </location>
</feature>
<evidence type="ECO:0000256" key="3">
    <source>
        <dbReference type="SAM" id="MobiDB-lite"/>
    </source>
</evidence>
<evidence type="ECO:0000256" key="2">
    <source>
        <dbReference type="ARBA" id="ARBA00023242"/>
    </source>
</evidence>
<comment type="subcellular location">
    <subcellularLocation>
        <location evidence="1">Nucleus</location>
    </subcellularLocation>
</comment>
<organism evidence="5 6">
    <name type="scientific">Stichopus japonicus</name>
    <name type="common">Sea cucumber</name>
    <dbReference type="NCBI Taxonomy" id="307972"/>
    <lineage>
        <taxon>Eukaryota</taxon>
        <taxon>Metazoa</taxon>
        <taxon>Echinodermata</taxon>
        <taxon>Eleutherozoa</taxon>
        <taxon>Echinozoa</taxon>
        <taxon>Holothuroidea</taxon>
        <taxon>Aspidochirotacea</taxon>
        <taxon>Aspidochirotida</taxon>
        <taxon>Stichopodidae</taxon>
        <taxon>Apostichopus</taxon>
    </lineage>
</organism>
<evidence type="ECO:0000313" key="6">
    <source>
        <dbReference type="Proteomes" id="UP000230750"/>
    </source>
</evidence>
<dbReference type="AlphaFoldDB" id="A0A2G8KZ33"/>
<dbReference type="InterPro" id="IPR023780">
    <property type="entry name" value="Chromo_domain"/>
</dbReference>
<dbReference type="STRING" id="307972.A0A2G8KZ33"/>
<dbReference type="PRINTS" id="PR00504">
    <property type="entry name" value="CHROMODOMAIN"/>
</dbReference>
<accession>A0A2G8KZ33</accession>
<name>A0A2G8KZ33_STIJA</name>
<dbReference type="Pfam" id="PF00385">
    <property type="entry name" value="Chromo"/>
    <property type="match status" value="1"/>
</dbReference>
<protein>
    <submittedName>
        <fullName evidence="5">Putative chromodomain Y-like protein</fullName>
    </submittedName>
</protein>
<feature type="domain" description="Chromo" evidence="4">
    <location>
        <begin position="11"/>
        <end position="62"/>
    </location>
</feature>
<dbReference type="SMART" id="SM00298">
    <property type="entry name" value="CHROMO"/>
    <property type="match status" value="1"/>
</dbReference>
<dbReference type="InterPro" id="IPR023779">
    <property type="entry name" value="Chromodomain_CS"/>
</dbReference>
<feature type="compositionally biased region" description="Polar residues" evidence="3">
    <location>
        <begin position="84"/>
        <end position="102"/>
    </location>
</feature>
<keyword evidence="2" id="KW-0539">Nucleus</keyword>
<evidence type="ECO:0000313" key="5">
    <source>
        <dbReference type="EMBL" id="PIK53276.1"/>
    </source>
</evidence>
<dbReference type="Proteomes" id="UP000230750">
    <property type="component" value="Unassembled WGS sequence"/>
</dbReference>
<reference evidence="5 6" key="1">
    <citation type="journal article" date="2017" name="PLoS Biol.">
        <title>The sea cucumber genome provides insights into morphological evolution and visceral regeneration.</title>
        <authorList>
            <person name="Zhang X."/>
            <person name="Sun L."/>
            <person name="Yuan J."/>
            <person name="Sun Y."/>
            <person name="Gao Y."/>
            <person name="Zhang L."/>
            <person name="Li S."/>
            <person name="Dai H."/>
            <person name="Hamel J.F."/>
            <person name="Liu C."/>
            <person name="Yu Y."/>
            <person name="Liu S."/>
            <person name="Lin W."/>
            <person name="Guo K."/>
            <person name="Jin S."/>
            <person name="Xu P."/>
            <person name="Storey K.B."/>
            <person name="Huan P."/>
            <person name="Zhang T."/>
            <person name="Zhou Y."/>
            <person name="Zhang J."/>
            <person name="Lin C."/>
            <person name="Li X."/>
            <person name="Xing L."/>
            <person name="Huo D."/>
            <person name="Sun M."/>
            <person name="Wang L."/>
            <person name="Mercier A."/>
            <person name="Li F."/>
            <person name="Yang H."/>
            <person name="Xiang J."/>
        </authorList>
    </citation>
    <scope>NUCLEOTIDE SEQUENCE [LARGE SCALE GENOMIC DNA]</scope>
    <source>
        <strain evidence="5">Shaxun</strain>
        <tissue evidence="5">Muscle</tissue>
    </source>
</reference>
<keyword evidence="6" id="KW-1185">Reference proteome</keyword>
<dbReference type="InterPro" id="IPR000953">
    <property type="entry name" value="Chromo/chromo_shadow_dom"/>
</dbReference>